<accession>A0A8T2NCJ6</accession>
<dbReference type="GO" id="GO:0005741">
    <property type="term" value="C:mitochondrial outer membrane"/>
    <property type="evidence" value="ECO:0007669"/>
    <property type="project" value="UniProtKB-SubCell"/>
</dbReference>
<dbReference type="GO" id="GO:0008017">
    <property type="term" value="F:microtubule binding"/>
    <property type="evidence" value="ECO:0007669"/>
    <property type="project" value="TreeGrafter"/>
</dbReference>
<evidence type="ECO:0000313" key="19">
    <source>
        <dbReference type="Proteomes" id="UP000824540"/>
    </source>
</evidence>
<keyword evidence="12" id="KW-0539">Nucleus</keyword>
<evidence type="ECO:0000256" key="13">
    <source>
        <dbReference type="ARBA" id="ARBA00038360"/>
    </source>
</evidence>
<keyword evidence="7" id="KW-1133">Transmembrane helix</keyword>
<evidence type="ECO:0000256" key="16">
    <source>
        <dbReference type="ARBA" id="ARBA00041960"/>
    </source>
</evidence>
<evidence type="ECO:0000256" key="9">
    <source>
        <dbReference type="ARBA" id="ARBA00023128"/>
    </source>
</evidence>
<dbReference type="GO" id="GO:0097431">
    <property type="term" value="C:mitotic spindle pole"/>
    <property type="evidence" value="ECO:0007669"/>
    <property type="project" value="TreeGrafter"/>
</dbReference>
<evidence type="ECO:0000256" key="4">
    <source>
        <dbReference type="ARBA" id="ARBA00022490"/>
    </source>
</evidence>
<keyword evidence="6" id="KW-1000">Mitochondrion outer membrane</keyword>
<dbReference type="EMBL" id="JAFBMS010000102">
    <property type="protein sequence ID" value="KAG9336531.1"/>
    <property type="molecule type" value="Genomic_DNA"/>
</dbReference>
<evidence type="ECO:0000256" key="10">
    <source>
        <dbReference type="ARBA" id="ARBA00023136"/>
    </source>
</evidence>
<evidence type="ECO:0000256" key="6">
    <source>
        <dbReference type="ARBA" id="ARBA00022787"/>
    </source>
</evidence>
<feature type="region of interest" description="Disordered" evidence="17">
    <location>
        <begin position="202"/>
        <end position="222"/>
    </location>
</feature>
<comment type="similarity">
    <text evidence="13">Belongs to the RMDN family.</text>
</comment>
<proteinExistence type="inferred from homology"/>
<evidence type="ECO:0000256" key="17">
    <source>
        <dbReference type="SAM" id="MobiDB-lite"/>
    </source>
</evidence>
<evidence type="ECO:0000313" key="18">
    <source>
        <dbReference type="EMBL" id="KAG9336531.1"/>
    </source>
</evidence>
<keyword evidence="8" id="KW-0175">Coiled coil</keyword>
<gene>
    <name evidence="18" type="ORF">JZ751_002878</name>
</gene>
<reference evidence="18" key="1">
    <citation type="thesis" date="2021" institute="BYU ScholarsArchive" country="Provo, UT, USA">
        <title>Applications of and Algorithms for Genome Assembly and Genomic Analyses with an Emphasis on Marine Teleosts.</title>
        <authorList>
            <person name="Pickett B.D."/>
        </authorList>
    </citation>
    <scope>NUCLEOTIDE SEQUENCE</scope>
    <source>
        <strain evidence="18">HI-2016</strain>
    </source>
</reference>
<dbReference type="PANTHER" id="PTHR16056">
    <property type="entry name" value="REGULATOR OF MICROTUBULE DYNAMICS PROTEIN"/>
    <property type="match status" value="1"/>
</dbReference>
<dbReference type="GO" id="GO:0005634">
    <property type="term" value="C:nucleus"/>
    <property type="evidence" value="ECO:0007669"/>
    <property type="project" value="UniProtKB-SubCell"/>
</dbReference>
<keyword evidence="4" id="KW-0963">Cytoplasm</keyword>
<comment type="subcellular location">
    <subcellularLocation>
        <location evidence="3">Cytoplasm</location>
        <location evidence="3">Cytoskeleton</location>
        <location evidence="3">Spindle pole</location>
    </subcellularLocation>
    <subcellularLocation>
        <location evidence="2">Mitochondrion outer membrane</location>
        <topology evidence="2">Single-pass membrane protein</topology>
    </subcellularLocation>
    <subcellularLocation>
        <location evidence="1">Nucleus</location>
    </subcellularLocation>
</comment>
<evidence type="ECO:0000256" key="15">
    <source>
        <dbReference type="ARBA" id="ARBA00041608"/>
    </source>
</evidence>
<evidence type="ECO:0000256" key="7">
    <source>
        <dbReference type="ARBA" id="ARBA00022989"/>
    </source>
</evidence>
<dbReference type="InterPro" id="IPR011990">
    <property type="entry name" value="TPR-like_helical_dom_sf"/>
</dbReference>
<keyword evidence="5" id="KW-0812">Transmembrane</keyword>
<evidence type="ECO:0000256" key="1">
    <source>
        <dbReference type="ARBA" id="ARBA00004123"/>
    </source>
</evidence>
<sequence length="222" mass="24669">MDVRAVSNDNDDGMLTGFSKGPNVAFLARGLPTPASRIRPKALTCSCPFAWSSPSYRRDEAEAALQMDDLSSECHKWFAVLTGLTSHYESMHGKLKSSHIFKEHIDRAIILKADDPWCFYLLGRWCYEVASLGWLEKKAAAALYETPPNATLQDALDNFLKAEELSPGFSRTARLYIAKCHKDLGNISQARNWAELAFQTPKTSYEDGDSSSLEEALEPLGS</sequence>
<dbReference type="Pfam" id="PF21033">
    <property type="entry name" value="RMD1-3"/>
    <property type="match status" value="1"/>
</dbReference>
<keyword evidence="19" id="KW-1185">Reference proteome</keyword>
<keyword evidence="11" id="KW-0206">Cytoskeleton</keyword>
<name>A0A8T2NCJ6_9TELE</name>
<dbReference type="GO" id="GO:0005876">
    <property type="term" value="C:spindle microtubule"/>
    <property type="evidence" value="ECO:0007669"/>
    <property type="project" value="TreeGrafter"/>
</dbReference>
<comment type="caution">
    <text evidence="18">The sequence shown here is derived from an EMBL/GenBank/DDBJ whole genome shotgun (WGS) entry which is preliminary data.</text>
</comment>
<evidence type="ECO:0000256" key="8">
    <source>
        <dbReference type="ARBA" id="ARBA00023054"/>
    </source>
</evidence>
<evidence type="ECO:0000256" key="11">
    <source>
        <dbReference type="ARBA" id="ARBA00023212"/>
    </source>
</evidence>
<protein>
    <recommendedName>
        <fullName evidence="14">Regulator of microtubule dynamics protein 3</fullName>
    </recommendedName>
    <alternativeName>
        <fullName evidence="15">Protein FAM82A2</fullName>
    </alternativeName>
    <alternativeName>
        <fullName evidence="16">Protein FAM82C</fullName>
    </alternativeName>
</protein>
<dbReference type="OrthoDB" id="512473at2759"/>
<evidence type="ECO:0000256" key="14">
    <source>
        <dbReference type="ARBA" id="ARBA00039962"/>
    </source>
</evidence>
<dbReference type="Gene3D" id="1.25.40.10">
    <property type="entry name" value="Tetratricopeptide repeat domain"/>
    <property type="match status" value="1"/>
</dbReference>
<dbReference type="AlphaFoldDB" id="A0A8T2NCJ6"/>
<dbReference type="SUPFAM" id="SSF48452">
    <property type="entry name" value="TPR-like"/>
    <property type="match status" value="1"/>
</dbReference>
<keyword evidence="10" id="KW-0472">Membrane</keyword>
<dbReference type="PANTHER" id="PTHR16056:SF18">
    <property type="entry name" value="REGULATOR OF MICROTUBULE DYNAMICS PROTEIN 3"/>
    <property type="match status" value="1"/>
</dbReference>
<evidence type="ECO:0000256" key="12">
    <source>
        <dbReference type="ARBA" id="ARBA00023242"/>
    </source>
</evidence>
<dbReference type="Proteomes" id="UP000824540">
    <property type="component" value="Unassembled WGS sequence"/>
</dbReference>
<dbReference type="InterPro" id="IPR049039">
    <property type="entry name" value="RMD1-3_a_helical_rpt"/>
</dbReference>
<evidence type="ECO:0000256" key="5">
    <source>
        <dbReference type="ARBA" id="ARBA00022692"/>
    </source>
</evidence>
<keyword evidence="9" id="KW-0496">Mitochondrion</keyword>
<evidence type="ECO:0000256" key="3">
    <source>
        <dbReference type="ARBA" id="ARBA00004647"/>
    </source>
</evidence>
<organism evidence="18 19">
    <name type="scientific">Albula glossodonta</name>
    <name type="common">roundjaw bonefish</name>
    <dbReference type="NCBI Taxonomy" id="121402"/>
    <lineage>
        <taxon>Eukaryota</taxon>
        <taxon>Metazoa</taxon>
        <taxon>Chordata</taxon>
        <taxon>Craniata</taxon>
        <taxon>Vertebrata</taxon>
        <taxon>Euteleostomi</taxon>
        <taxon>Actinopterygii</taxon>
        <taxon>Neopterygii</taxon>
        <taxon>Teleostei</taxon>
        <taxon>Albuliformes</taxon>
        <taxon>Albulidae</taxon>
        <taxon>Albula</taxon>
    </lineage>
</organism>
<evidence type="ECO:0000256" key="2">
    <source>
        <dbReference type="ARBA" id="ARBA00004572"/>
    </source>
</evidence>